<dbReference type="Proteomes" id="UP000296049">
    <property type="component" value="Unassembled WGS sequence"/>
</dbReference>
<feature type="region of interest" description="Disordered" evidence="1">
    <location>
        <begin position="1"/>
        <end position="37"/>
    </location>
</feature>
<protein>
    <submittedName>
        <fullName evidence="2">Uncharacterized protein</fullName>
    </submittedName>
</protein>
<accession>R0LZP7</accession>
<sequence length="90" mass="9916">MNYLHTEVPEQQHSDESLRSAPYFPSRTQQKQEGAALRPAVLLEQRSTQAALSAAPPPPRFLIALPFPTLLFLTRPLSGATAPPTTPLQR</sequence>
<dbReference type="EMBL" id="KB742539">
    <property type="protein sequence ID" value="EOB07310.1"/>
    <property type="molecule type" value="Genomic_DNA"/>
</dbReference>
<evidence type="ECO:0000313" key="3">
    <source>
        <dbReference type="Proteomes" id="UP000296049"/>
    </source>
</evidence>
<proteinExistence type="predicted"/>
<organism evidence="2 3">
    <name type="scientific">Anas platyrhynchos</name>
    <name type="common">Mallard</name>
    <name type="synonym">Anas boschas</name>
    <dbReference type="NCBI Taxonomy" id="8839"/>
    <lineage>
        <taxon>Eukaryota</taxon>
        <taxon>Metazoa</taxon>
        <taxon>Chordata</taxon>
        <taxon>Craniata</taxon>
        <taxon>Vertebrata</taxon>
        <taxon>Euteleostomi</taxon>
        <taxon>Archelosauria</taxon>
        <taxon>Archosauria</taxon>
        <taxon>Dinosauria</taxon>
        <taxon>Saurischia</taxon>
        <taxon>Theropoda</taxon>
        <taxon>Coelurosauria</taxon>
        <taxon>Aves</taxon>
        <taxon>Neognathae</taxon>
        <taxon>Galloanserae</taxon>
        <taxon>Anseriformes</taxon>
        <taxon>Anatidae</taxon>
        <taxon>Anatinae</taxon>
        <taxon>Anas</taxon>
    </lineage>
</organism>
<gene>
    <name evidence="2" type="ORF">Anapl_07658</name>
</gene>
<keyword evidence="3" id="KW-1185">Reference proteome</keyword>
<name>R0LZP7_ANAPL</name>
<evidence type="ECO:0000313" key="2">
    <source>
        <dbReference type="EMBL" id="EOB07310.1"/>
    </source>
</evidence>
<feature type="compositionally biased region" description="Basic and acidic residues" evidence="1">
    <location>
        <begin position="7"/>
        <end position="18"/>
    </location>
</feature>
<evidence type="ECO:0000256" key="1">
    <source>
        <dbReference type="SAM" id="MobiDB-lite"/>
    </source>
</evidence>
<dbReference type="AlphaFoldDB" id="R0LZP7"/>
<reference evidence="3" key="1">
    <citation type="journal article" date="2013" name="Nat. Genet.">
        <title>The duck genome and transcriptome provide insight into an avian influenza virus reservoir species.</title>
        <authorList>
            <person name="Huang Y."/>
            <person name="Li Y."/>
            <person name="Burt D.W."/>
            <person name="Chen H."/>
            <person name="Zhang Y."/>
            <person name="Qian W."/>
            <person name="Kim H."/>
            <person name="Gan S."/>
            <person name="Zhao Y."/>
            <person name="Li J."/>
            <person name="Yi K."/>
            <person name="Feng H."/>
            <person name="Zhu P."/>
            <person name="Li B."/>
            <person name="Liu Q."/>
            <person name="Fairley S."/>
            <person name="Magor K.E."/>
            <person name="Du Z."/>
            <person name="Hu X."/>
            <person name="Goodman L."/>
            <person name="Tafer H."/>
            <person name="Vignal A."/>
            <person name="Lee T."/>
            <person name="Kim K.W."/>
            <person name="Sheng Z."/>
            <person name="An Y."/>
            <person name="Searle S."/>
            <person name="Herrero J."/>
            <person name="Groenen M.A."/>
            <person name="Crooijmans R.P."/>
            <person name="Faraut T."/>
            <person name="Cai Q."/>
            <person name="Webster R.G."/>
            <person name="Aldridge J.R."/>
            <person name="Warren W.C."/>
            <person name="Bartschat S."/>
            <person name="Kehr S."/>
            <person name="Marz M."/>
            <person name="Stadler P.F."/>
            <person name="Smith J."/>
            <person name="Kraus R.H."/>
            <person name="Zhao Y."/>
            <person name="Ren L."/>
            <person name="Fei J."/>
            <person name="Morisson M."/>
            <person name="Kaiser P."/>
            <person name="Griffin D.K."/>
            <person name="Rao M."/>
            <person name="Pitel F."/>
            <person name="Wang J."/>
            <person name="Li N."/>
        </authorList>
    </citation>
    <scope>NUCLEOTIDE SEQUENCE [LARGE SCALE GENOMIC DNA]</scope>
</reference>